<evidence type="ECO:0000313" key="3">
    <source>
        <dbReference type="Proteomes" id="UP000603665"/>
    </source>
</evidence>
<dbReference type="RefSeq" id="WP_062268700.1">
    <property type="nucleotide sequence ID" value="NZ_JABCQL010000053.1"/>
</dbReference>
<accession>A0AB35AR99</accession>
<reference evidence="2" key="2">
    <citation type="submission" date="2023-10" db="EMBL/GenBank/DDBJ databases">
        <title>Description of novel Gluconobacter species.</title>
        <authorList>
            <person name="Cleenwerck I."/>
            <person name="Cnockaert M."/>
            <person name="Borremans W."/>
            <person name="Wieme A.D."/>
            <person name="De Vuyst L."/>
            <person name="Vandamme P."/>
        </authorList>
    </citation>
    <scope>NUCLEOTIDE SEQUENCE</scope>
    <source>
        <strain evidence="2">LMG1408</strain>
    </source>
</reference>
<gene>
    <name evidence="2" type="ORF">HKD20_13360</name>
</gene>
<sequence length="62" mass="6576">MNTMEHGGAMAVERVKHLVAEARSRTASSESLRPKDSSADATEGNASVAPKRENDPGSSQQH</sequence>
<comment type="caution">
    <text evidence="2">The sequence shown here is derived from an EMBL/GenBank/DDBJ whole genome shotgun (WGS) entry which is preliminary data.</text>
</comment>
<proteinExistence type="predicted"/>
<evidence type="ECO:0000256" key="1">
    <source>
        <dbReference type="SAM" id="MobiDB-lite"/>
    </source>
</evidence>
<feature type="region of interest" description="Disordered" evidence="1">
    <location>
        <begin position="20"/>
        <end position="62"/>
    </location>
</feature>
<organism evidence="2 3">
    <name type="scientific">Gluconobacter oxydans</name>
    <name type="common">Gluconobacter suboxydans</name>
    <dbReference type="NCBI Taxonomy" id="442"/>
    <lineage>
        <taxon>Bacteria</taxon>
        <taxon>Pseudomonadati</taxon>
        <taxon>Pseudomonadota</taxon>
        <taxon>Alphaproteobacteria</taxon>
        <taxon>Acetobacterales</taxon>
        <taxon>Acetobacteraceae</taxon>
        <taxon>Gluconobacter</taxon>
    </lineage>
</organism>
<dbReference type="AlphaFoldDB" id="A0AB35AR99"/>
<protein>
    <submittedName>
        <fullName evidence="2">Uncharacterized protein</fullName>
    </submittedName>
</protein>
<reference evidence="2" key="1">
    <citation type="submission" date="2020-04" db="EMBL/GenBank/DDBJ databases">
        <authorList>
            <person name="Sombolestani A."/>
        </authorList>
    </citation>
    <scope>NUCLEOTIDE SEQUENCE</scope>
    <source>
        <strain evidence="2">LMG1408</strain>
    </source>
</reference>
<dbReference type="Proteomes" id="UP000603665">
    <property type="component" value="Unassembled WGS sequence"/>
</dbReference>
<evidence type="ECO:0000313" key="2">
    <source>
        <dbReference type="EMBL" id="MBF0857465.1"/>
    </source>
</evidence>
<dbReference type="EMBL" id="JABCQL010000053">
    <property type="protein sequence ID" value="MBF0857465.1"/>
    <property type="molecule type" value="Genomic_DNA"/>
</dbReference>
<name>A0AB35AR99_GLUOY</name>